<dbReference type="EMBL" id="KP735609">
    <property type="protein sequence ID" value="ALU09126.1"/>
    <property type="molecule type" value="Viral_cRNA"/>
</dbReference>
<protein>
    <submittedName>
        <fullName evidence="1">Uncharacterized protein</fullName>
    </submittedName>
</protein>
<keyword evidence="2" id="KW-1185">Reference proteome</keyword>
<gene>
    <name evidence="1" type="ORF">RS08_03</name>
</gene>
<organism evidence="1 2">
    <name type="scientific">Diachasmimorpha longicaudata rhabdovirus</name>
    <dbReference type="NCBI Taxonomy" id="1585246"/>
    <lineage>
        <taxon>Viruses</taxon>
        <taxon>Riboviria</taxon>
        <taxon>Orthornavirae</taxon>
        <taxon>Negarnaviricota</taxon>
        <taxon>Haploviricotina</taxon>
        <taxon>Monjiviricetes</taxon>
        <taxon>Mononegavirales</taxon>
        <taxon>Rhabdoviridae</taxon>
    </lineage>
</organism>
<name>A0A0X9J973_9RHAB</name>
<dbReference type="RefSeq" id="YP_009259647.1">
    <property type="nucleotide sequence ID" value="NC_030451.1"/>
</dbReference>
<evidence type="ECO:0000313" key="1">
    <source>
        <dbReference type="EMBL" id="ALU09126.1"/>
    </source>
</evidence>
<sequence length="198" mass="22856">MQQDKMGYSVSFTLKGHLKIINCPKKWLDFKYELSCLILSHWENDFPCLLINEEIRGLYYNVLVNLLEKKHVMIRDGVGGYDCYIDLISKGFLHKAMRQPVMTSVKQESRITSVSFPLTEDTTILVKGIIQLIQCPFKIDNWEKAVAQGYRPFNNMIKKDSGGKKNQVELRSISSGPSTAVPEEIKIKNLLYNWIKKH</sequence>
<dbReference type="KEGG" id="vg:37627567"/>
<evidence type="ECO:0000313" key="2">
    <source>
        <dbReference type="Proteomes" id="UP000143247"/>
    </source>
</evidence>
<reference evidence="1 2" key="1">
    <citation type="submission" date="2015-02" db="EMBL/GenBank/DDBJ databases">
        <title>Diachasmimorpha longicaudata rhabdovirus genome.</title>
        <authorList>
            <person name="Simmonds T.J."/>
            <person name="Burke G.R."/>
        </authorList>
    </citation>
    <scope>NUCLEOTIDE SEQUENCE [LARGE SCALE GENOMIC DNA]</scope>
    <source>
        <strain evidence="1">UGA</strain>
    </source>
</reference>
<dbReference type="Proteomes" id="UP000143247">
    <property type="component" value="Segment"/>
</dbReference>
<accession>A0A0X9J973</accession>
<proteinExistence type="predicted"/>
<dbReference type="GeneID" id="37627567"/>